<protein>
    <recommendedName>
        <fullName evidence="1">DUF559 domain-containing protein</fullName>
    </recommendedName>
</protein>
<sequence>MWEARHLGVASQRLRRRDVVAPFFGVRAPKDGVVDLIDLCRAYAVVERRDFLFSHVTAARLWGVPLPRFLEVDARLHVLLPGGSNRPRADGVVGHTTLMTVTAARLHGLQLTGPATTWSALSSTLSLDALVVAGDRLLHWRQPLCSVDDLHEAVWALSGRRGARTARAALEEIRPRSRSPRETRCRLALTRAGLPEPELNASIEMVGGTVIFGDLVYRRDRVLIEYEGTQHRTDDDQWSRDLRRYNALSLAGWRVVRVTNAMSDGEIVALVRRAFQPR</sequence>
<dbReference type="KEGG" id="mlv:CVS47_01682"/>
<evidence type="ECO:0000259" key="1">
    <source>
        <dbReference type="Pfam" id="PF04480"/>
    </source>
</evidence>
<keyword evidence="3" id="KW-1185">Reference proteome</keyword>
<dbReference type="Gene3D" id="3.40.960.10">
    <property type="entry name" value="VSR Endonuclease"/>
    <property type="match status" value="1"/>
</dbReference>
<accession>A0A3Q9J3J5</accession>
<dbReference type="InterPro" id="IPR007569">
    <property type="entry name" value="DUF559"/>
</dbReference>
<gene>
    <name evidence="2" type="ORF">CVS47_01682</name>
</gene>
<reference evidence="2 3" key="1">
    <citation type="submission" date="2018-08" db="EMBL/GenBank/DDBJ databases">
        <title>Microbacterium lemovicicum sp. nov., a bacterium isolated from a natural uranium-rich soil.</title>
        <authorList>
            <person name="ORTET P."/>
        </authorList>
    </citation>
    <scope>NUCLEOTIDE SEQUENCE [LARGE SCALE GENOMIC DNA]</scope>
    <source>
        <strain evidence="2 3">Viu22</strain>
    </source>
</reference>
<dbReference type="SUPFAM" id="SSF52980">
    <property type="entry name" value="Restriction endonuclease-like"/>
    <property type="match status" value="1"/>
</dbReference>
<evidence type="ECO:0000313" key="3">
    <source>
        <dbReference type="Proteomes" id="UP000276888"/>
    </source>
</evidence>
<organism evidence="2 3">
    <name type="scientific">Microbacterium lemovicicum</name>
    <dbReference type="NCBI Taxonomy" id="1072463"/>
    <lineage>
        <taxon>Bacteria</taxon>
        <taxon>Bacillati</taxon>
        <taxon>Actinomycetota</taxon>
        <taxon>Actinomycetes</taxon>
        <taxon>Micrococcales</taxon>
        <taxon>Microbacteriaceae</taxon>
        <taxon>Microbacterium</taxon>
    </lineage>
</organism>
<dbReference type="InterPro" id="IPR011335">
    <property type="entry name" value="Restrct_endonuc-II-like"/>
</dbReference>
<evidence type="ECO:0000313" key="2">
    <source>
        <dbReference type="EMBL" id="AZS37057.1"/>
    </source>
</evidence>
<name>A0A3Q9J3J5_9MICO</name>
<feature type="domain" description="DUF559" evidence="1">
    <location>
        <begin position="214"/>
        <end position="261"/>
    </location>
</feature>
<dbReference type="Proteomes" id="UP000276888">
    <property type="component" value="Chromosome"/>
</dbReference>
<proteinExistence type="predicted"/>
<dbReference type="EMBL" id="CP031423">
    <property type="protein sequence ID" value="AZS37057.1"/>
    <property type="molecule type" value="Genomic_DNA"/>
</dbReference>
<dbReference type="AlphaFoldDB" id="A0A3Q9J3J5"/>
<dbReference type="Pfam" id="PF04480">
    <property type="entry name" value="DUF559"/>
    <property type="match status" value="1"/>
</dbReference>